<dbReference type="AlphaFoldDB" id="A0A8B7NRT9"/>
<feature type="transmembrane region" description="Helical" evidence="5">
    <location>
        <begin position="165"/>
        <end position="189"/>
    </location>
</feature>
<proteinExistence type="predicted"/>
<comment type="subcellular location">
    <subcellularLocation>
        <location evidence="1">Membrane</location>
    </subcellularLocation>
</comment>
<evidence type="ECO:0000259" key="6">
    <source>
        <dbReference type="Pfam" id="PF13664"/>
    </source>
</evidence>
<reference evidence="8" key="1">
    <citation type="submission" date="2025-08" db="UniProtKB">
        <authorList>
            <consortium name="RefSeq"/>
        </authorList>
    </citation>
    <scope>IDENTIFICATION</scope>
    <source>
        <tissue evidence="8">Whole organism</tissue>
    </source>
</reference>
<keyword evidence="4 5" id="KW-0472">Membrane</keyword>
<dbReference type="PANTHER" id="PTHR23241:SF102">
    <property type="entry name" value="LD23009P"/>
    <property type="match status" value="1"/>
</dbReference>
<organism evidence="7 8">
    <name type="scientific">Hyalella azteca</name>
    <name type="common">Amphipod</name>
    <dbReference type="NCBI Taxonomy" id="294128"/>
    <lineage>
        <taxon>Eukaryota</taxon>
        <taxon>Metazoa</taxon>
        <taxon>Ecdysozoa</taxon>
        <taxon>Arthropoda</taxon>
        <taxon>Crustacea</taxon>
        <taxon>Multicrustacea</taxon>
        <taxon>Malacostraca</taxon>
        <taxon>Eumalacostraca</taxon>
        <taxon>Peracarida</taxon>
        <taxon>Amphipoda</taxon>
        <taxon>Senticaudata</taxon>
        <taxon>Talitrida</taxon>
        <taxon>Talitroidea</taxon>
        <taxon>Hyalellidae</taxon>
        <taxon>Hyalella</taxon>
    </lineage>
</organism>
<dbReference type="OrthoDB" id="1641132at2759"/>
<feature type="transmembrane region" description="Helical" evidence="5">
    <location>
        <begin position="127"/>
        <end position="153"/>
    </location>
</feature>
<dbReference type="InterPro" id="IPR053009">
    <property type="entry name" value="Xanthocillin_Biosynth-Assoc"/>
</dbReference>
<protein>
    <submittedName>
        <fullName evidence="8">Transmembrane protein 205</fullName>
    </submittedName>
</protein>
<evidence type="ECO:0000256" key="5">
    <source>
        <dbReference type="SAM" id="Phobius"/>
    </source>
</evidence>
<evidence type="ECO:0000256" key="1">
    <source>
        <dbReference type="ARBA" id="ARBA00004370"/>
    </source>
</evidence>
<feature type="transmembrane region" description="Helical" evidence="5">
    <location>
        <begin position="201"/>
        <end position="220"/>
    </location>
</feature>
<name>A0A8B7NRT9_HYAAZ</name>
<dbReference type="GO" id="GO:0016020">
    <property type="term" value="C:membrane"/>
    <property type="evidence" value="ECO:0007669"/>
    <property type="project" value="UniProtKB-SubCell"/>
</dbReference>
<dbReference type="GeneID" id="108673144"/>
<gene>
    <name evidence="8" type="primary">LOC108673144</name>
</gene>
<evidence type="ECO:0000256" key="4">
    <source>
        <dbReference type="ARBA" id="ARBA00023136"/>
    </source>
</evidence>
<keyword evidence="3 5" id="KW-1133">Transmembrane helix</keyword>
<dbReference type="KEGG" id="hazt:108673144"/>
<feature type="domain" description="TMEM205-like" evidence="6">
    <location>
        <begin position="132"/>
        <end position="227"/>
    </location>
</feature>
<dbReference type="InterPro" id="IPR025423">
    <property type="entry name" value="TMEM205-like"/>
</dbReference>
<evidence type="ECO:0000256" key="3">
    <source>
        <dbReference type="ARBA" id="ARBA00022989"/>
    </source>
</evidence>
<evidence type="ECO:0000256" key="2">
    <source>
        <dbReference type="ARBA" id="ARBA00022692"/>
    </source>
</evidence>
<keyword evidence="2 5" id="KW-0812">Transmembrane</keyword>
<evidence type="ECO:0000313" key="8">
    <source>
        <dbReference type="RefSeq" id="XP_018016418.1"/>
    </source>
</evidence>
<dbReference type="Pfam" id="PF13664">
    <property type="entry name" value="DUF4149"/>
    <property type="match status" value="1"/>
</dbReference>
<sequence length="296" mass="32953">MERRENSSTLGGQTFLKDVRKSYSFGGYGLLPGLSQQEELSLEEVKKLFGASPKEPTKKTKEKIKQFAAKYKDFECIGSGERPWYEELAQQVSPLPLLAVALSVFIAVRLCPVPWHVSERYTAHTRTLYAVLLSATFGTECWMTFFSGLALFFSVPRHVFAQVQIVLFPLYFLVKAALLLLALLCFIVHKPFEPSSTRALVQSSLLTVAFLTNLVVRVHLAPHLTRLIAIKMAIESEEGLGGEVGSTAPGRLSHCPHYMKLHRAFRRVHSTIAAANMASLTCTAILVSYQALKFTT</sequence>
<keyword evidence="7" id="KW-1185">Reference proteome</keyword>
<feature type="transmembrane region" description="Helical" evidence="5">
    <location>
        <begin position="268"/>
        <end position="292"/>
    </location>
</feature>
<dbReference type="PANTHER" id="PTHR23241">
    <property type="entry name" value="LATE EMBRYOGENESIS ABUNDANT PLANTS LEA-RELATED"/>
    <property type="match status" value="1"/>
</dbReference>
<dbReference type="Proteomes" id="UP000694843">
    <property type="component" value="Unplaced"/>
</dbReference>
<evidence type="ECO:0000313" key="7">
    <source>
        <dbReference type="Proteomes" id="UP000694843"/>
    </source>
</evidence>
<dbReference type="RefSeq" id="XP_018016418.1">
    <property type="nucleotide sequence ID" value="XM_018160929.2"/>
</dbReference>
<accession>A0A8B7NRT9</accession>